<evidence type="ECO:0000313" key="1">
    <source>
        <dbReference type="EMBL" id="MPM31796.1"/>
    </source>
</evidence>
<accession>A0A644YTG0</accession>
<gene>
    <name evidence="1" type="ORF">SDC9_78353</name>
</gene>
<dbReference type="EMBL" id="VSSQ01006176">
    <property type="protein sequence ID" value="MPM31796.1"/>
    <property type="molecule type" value="Genomic_DNA"/>
</dbReference>
<reference evidence="1" key="1">
    <citation type="submission" date="2019-08" db="EMBL/GenBank/DDBJ databases">
        <authorList>
            <person name="Kucharzyk K."/>
            <person name="Murdoch R.W."/>
            <person name="Higgins S."/>
            <person name="Loffler F."/>
        </authorList>
    </citation>
    <scope>NUCLEOTIDE SEQUENCE</scope>
</reference>
<name>A0A644YTG0_9ZZZZ</name>
<comment type="caution">
    <text evidence="1">The sequence shown here is derived from an EMBL/GenBank/DDBJ whole genome shotgun (WGS) entry which is preliminary data.</text>
</comment>
<protein>
    <submittedName>
        <fullName evidence="1">Uncharacterized protein</fullName>
    </submittedName>
</protein>
<dbReference type="AlphaFoldDB" id="A0A644YTG0"/>
<organism evidence="1">
    <name type="scientific">bioreactor metagenome</name>
    <dbReference type="NCBI Taxonomy" id="1076179"/>
    <lineage>
        <taxon>unclassified sequences</taxon>
        <taxon>metagenomes</taxon>
        <taxon>ecological metagenomes</taxon>
    </lineage>
</organism>
<proteinExistence type="predicted"/>
<sequence length="100" mass="11492">MDIKVIHTAIDTDKSKSVKALYSGPLTPRRLAKAVAVYDKDREYYYKLFGPGVIYPKHTITVWVNGQCLDPVDVARLNYEHEIGRTWTYLAEGLMKWCAK</sequence>